<feature type="repeat" description="TPR" evidence="10">
    <location>
        <begin position="471"/>
        <end position="504"/>
    </location>
</feature>
<feature type="region of interest" description="Disordered" evidence="11">
    <location>
        <begin position="187"/>
        <end position="210"/>
    </location>
</feature>
<evidence type="ECO:0000313" key="14">
    <source>
        <dbReference type="Proteomes" id="UP000011083"/>
    </source>
</evidence>
<keyword evidence="3" id="KW-0677">Repeat</keyword>
<evidence type="ECO:0000256" key="8">
    <source>
        <dbReference type="ARBA" id="ARBA00023306"/>
    </source>
</evidence>
<reference evidence="13 14" key="1">
    <citation type="journal article" date="2013" name="Genome Biol.">
        <title>Genome of Acanthamoeba castellanii highlights extensive lateral gene transfer and early evolution of tyrosine kinase signaling.</title>
        <authorList>
            <person name="Clarke M."/>
            <person name="Lohan A.J."/>
            <person name="Liu B."/>
            <person name="Lagkouvardos I."/>
            <person name="Roy S."/>
            <person name="Zafar N."/>
            <person name="Bertelli C."/>
            <person name="Schilde C."/>
            <person name="Kianianmomeni A."/>
            <person name="Burglin T.R."/>
            <person name="Frech C."/>
            <person name="Turcotte B."/>
            <person name="Kopec K.O."/>
            <person name="Synnott J.M."/>
            <person name="Choo C."/>
            <person name="Paponov I."/>
            <person name="Finkler A."/>
            <person name="Soon Heng Tan C."/>
            <person name="Hutchins A.P."/>
            <person name="Weinmeier T."/>
            <person name="Rattei T."/>
            <person name="Chu J.S."/>
            <person name="Gimenez G."/>
            <person name="Irimia M."/>
            <person name="Rigden D.J."/>
            <person name="Fitzpatrick D.A."/>
            <person name="Lorenzo-Morales J."/>
            <person name="Bateman A."/>
            <person name="Chiu C.H."/>
            <person name="Tang P."/>
            <person name="Hegemann P."/>
            <person name="Fromm H."/>
            <person name="Raoult D."/>
            <person name="Greub G."/>
            <person name="Miranda-Saavedra D."/>
            <person name="Chen N."/>
            <person name="Nash P."/>
            <person name="Ginger M.L."/>
            <person name="Horn M."/>
            <person name="Schaap P."/>
            <person name="Caler L."/>
            <person name="Loftus B."/>
        </authorList>
    </citation>
    <scope>NUCLEOTIDE SEQUENCE [LARGE SCALE GENOMIC DNA]</scope>
    <source>
        <strain evidence="13 14">Neff</strain>
    </source>
</reference>
<dbReference type="GO" id="GO:0005680">
    <property type="term" value="C:anaphase-promoting complex"/>
    <property type="evidence" value="ECO:0007669"/>
    <property type="project" value="InterPro"/>
</dbReference>
<evidence type="ECO:0000256" key="4">
    <source>
        <dbReference type="ARBA" id="ARBA00022776"/>
    </source>
</evidence>
<evidence type="ECO:0000256" key="5">
    <source>
        <dbReference type="ARBA" id="ARBA00022786"/>
    </source>
</evidence>
<evidence type="ECO:0000256" key="11">
    <source>
        <dbReference type="SAM" id="MobiDB-lite"/>
    </source>
</evidence>
<name>L8GCP5_ACACF</name>
<dbReference type="GeneID" id="14911257"/>
<dbReference type="InterPro" id="IPR011990">
    <property type="entry name" value="TPR-like_helical_dom_sf"/>
</dbReference>
<evidence type="ECO:0000259" key="12">
    <source>
        <dbReference type="Pfam" id="PF04049"/>
    </source>
</evidence>
<comment type="subcellular location">
    <subcellularLocation>
        <location evidence="1">Nucleus</location>
    </subcellularLocation>
</comment>
<feature type="compositionally biased region" description="Low complexity" evidence="11">
    <location>
        <begin position="241"/>
        <end position="268"/>
    </location>
</feature>
<evidence type="ECO:0000313" key="13">
    <source>
        <dbReference type="EMBL" id="ELR10852.1"/>
    </source>
</evidence>
<dbReference type="GO" id="GO:0051301">
    <property type="term" value="P:cell division"/>
    <property type="evidence" value="ECO:0007669"/>
    <property type="project" value="UniProtKB-KW"/>
</dbReference>
<dbReference type="KEGG" id="acan:ACA1_180640"/>
<dbReference type="STRING" id="1257118.L8GCP5"/>
<keyword evidence="4" id="KW-0498">Mitosis</keyword>
<feature type="domain" description="Cdc23" evidence="12">
    <location>
        <begin position="126"/>
        <end position="172"/>
    </location>
</feature>
<proteinExistence type="inferred from homology"/>
<dbReference type="Proteomes" id="UP000011083">
    <property type="component" value="Unassembled WGS sequence"/>
</dbReference>
<accession>L8GCP5</accession>
<sequence>MEGLLFGKGGEEHQEWQEWLGATEAQLALREAVVWSLERGLPGNATWLAERLWAMGRTQGALGLLATARICPPVPAPATATCRGRGGEDCCCGGSWVCFQLGRLKEAHDVLLPQPTAVPPMGAAGFYLLGQVLRHQNQRGRAVKYLRRSLELQPYLWSAYEALCALGEDIDAAVFFAGGPAAVPPPEHLATEPALSSSASTPVSSSSSAPGIPAARVALMETPEATSSTSPALPMLRRRPLPFSSSSSSSGPPSSSSTLPSSLFSTPPQQQPQPQPQPQQPQQGEDSSSSSAAFATPGQAPVTRKTKKTDGSRHIAPRRSTRLSFSSAVDKDTAATPGGKRKSDVKGAVAPSATAKRRKQRGEREVMSLLRTMGNGVRHLCQFRCEQAIATFGQLSPQHRNTAWVMCQVARAHFEMVNYGEAERLFAEVHRAESTRTEGMEIYSTILWHLRKEVGLSHLAQQLVDADKMCPQAWCALGNCFSLQKEHQTAIKFFQRATEVDGSFAYGHTLCGHEYVASDDLEKALACFRTAVRIDPRHYNAWFGIGLVFYRQERYELAEYHFRKALAINHTSSILKCYIGMEALAALDEAIVMNPTNGLAKYKRACVLFALGQYTRVVTELQALALSAPKETSIHCLLGKARHHAPSYSLTQLLATQQAHKRLGDSETALRCFHTALDMDTKNQTYIKGLVEKVGIPDDPHQDDPLPDLT</sequence>
<dbReference type="SMART" id="SM00028">
    <property type="entry name" value="TPR"/>
    <property type="match status" value="6"/>
</dbReference>
<dbReference type="OMA" id="TCTRIMK"/>
<gene>
    <name evidence="13" type="ORF">ACA1_180640</name>
</gene>
<comment type="similarity">
    <text evidence="9">Belongs to the APC3/CDC27 family.</text>
</comment>
<evidence type="ECO:0000256" key="3">
    <source>
        <dbReference type="ARBA" id="ARBA00022737"/>
    </source>
</evidence>
<dbReference type="OrthoDB" id="329563at2759"/>
<keyword evidence="14" id="KW-1185">Reference proteome</keyword>
<dbReference type="RefSeq" id="XP_004332865.1">
    <property type="nucleotide sequence ID" value="XM_004332817.1"/>
</dbReference>
<feature type="repeat" description="TPR" evidence="10">
    <location>
        <begin position="505"/>
        <end position="538"/>
    </location>
</feature>
<dbReference type="EMBL" id="KB008172">
    <property type="protein sequence ID" value="ELR10852.1"/>
    <property type="molecule type" value="Genomic_DNA"/>
</dbReference>
<dbReference type="SUPFAM" id="SSF48439">
    <property type="entry name" value="Protein prenylyltransferase"/>
    <property type="match status" value="1"/>
</dbReference>
<evidence type="ECO:0000256" key="2">
    <source>
        <dbReference type="ARBA" id="ARBA00022618"/>
    </source>
</evidence>
<keyword evidence="5" id="KW-0833">Ubl conjugation pathway</keyword>
<dbReference type="VEuPathDB" id="AmoebaDB:ACA1_180640"/>
<dbReference type="FunFam" id="1.25.40.10:FF:000018">
    <property type="entry name" value="Cell division cycle protein 27 homolog B"/>
    <property type="match status" value="1"/>
</dbReference>
<keyword evidence="7" id="KW-0539">Nucleus</keyword>
<dbReference type="PANTHER" id="PTHR12558:SF13">
    <property type="entry name" value="CELL DIVISION CYCLE PROTEIN 27 HOMOLOG"/>
    <property type="match status" value="1"/>
</dbReference>
<feature type="repeat" description="TPR" evidence="10">
    <location>
        <begin position="123"/>
        <end position="156"/>
    </location>
</feature>
<evidence type="ECO:0000256" key="1">
    <source>
        <dbReference type="ARBA" id="ARBA00004123"/>
    </source>
</evidence>
<keyword evidence="8" id="KW-0131">Cell cycle</keyword>
<dbReference type="Pfam" id="PF04049">
    <property type="entry name" value="ANAPC8"/>
    <property type="match status" value="1"/>
</dbReference>
<feature type="compositionally biased region" description="Low complexity" evidence="11">
    <location>
        <begin position="193"/>
        <end position="210"/>
    </location>
</feature>
<feature type="compositionally biased region" description="Low complexity" evidence="11">
    <location>
        <begin position="280"/>
        <end position="298"/>
    </location>
</feature>
<feature type="region of interest" description="Disordered" evidence="11">
    <location>
        <begin position="222"/>
        <end position="364"/>
    </location>
</feature>
<dbReference type="GO" id="GO:0016567">
    <property type="term" value="P:protein ubiquitination"/>
    <property type="evidence" value="ECO:0007669"/>
    <property type="project" value="TreeGrafter"/>
</dbReference>
<evidence type="ECO:0000256" key="6">
    <source>
        <dbReference type="ARBA" id="ARBA00022803"/>
    </source>
</evidence>
<dbReference type="PANTHER" id="PTHR12558">
    <property type="entry name" value="CELL DIVISION CYCLE 16,23,27"/>
    <property type="match status" value="1"/>
</dbReference>
<dbReference type="GO" id="GO:0005737">
    <property type="term" value="C:cytoplasm"/>
    <property type="evidence" value="ECO:0007669"/>
    <property type="project" value="TreeGrafter"/>
</dbReference>
<dbReference type="InterPro" id="IPR019734">
    <property type="entry name" value="TPR_rpt"/>
</dbReference>
<evidence type="ECO:0000256" key="7">
    <source>
        <dbReference type="ARBA" id="ARBA00023242"/>
    </source>
</evidence>
<dbReference type="Gene3D" id="1.25.40.10">
    <property type="entry name" value="Tetratricopeptide repeat domain"/>
    <property type="match status" value="4"/>
</dbReference>
<feature type="repeat" description="TPR" evidence="10">
    <location>
        <begin position="539"/>
        <end position="572"/>
    </location>
</feature>
<keyword evidence="6 10" id="KW-0802">TPR repeat</keyword>
<dbReference type="GO" id="GO:0031145">
    <property type="term" value="P:anaphase-promoting complex-dependent catabolic process"/>
    <property type="evidence" value="ECO:0007669"/>
    <property type="project" value="TreeGrafter"/>
</dbReference>
<protein>
    <submittedName>
        <fullName evidence="13">Tetratricopeptide repeat domain containing protein</fullName>
    </submittedName>
</protein>
<dbReference type="Pfam" id="PF00515">
    <property type="entry name" value="TPR_1"/>
    <property type="match status" value="1"/>
</dbReference>
<dbReference type="SUPFAM" id="SSF48452">
    <property type="entry name" value="TPR-like"/>
    <property type="match status" value="2"/>
</dbReference>
<dbReference type="InterPro" id="IPR007192">
    <property type="entry name" value="APC8"/>
</dbReference>
<feature type="compositionally biased region" description="Pro residues" evidence="11">
    <location>
        <begin position="269"/>
        <end position="279"/>
    </location>
</feature>
<dbReference type="GO" id="GO:0007091">
    <property type="term" value="P:metaphase/anaphase transition of mitotic cell cycle"/>
    <property type="evidence" value="ECO:0007669"/>
    <property type="project" value="TreeGrafter"/>
</dbReference>
<dbReference type="Pfam" id="PF13432">
    <property type="entry name" value="TPR_16"/>
    <property type="match status" value="1"/>
</dbReference>
<evidence type="ECO:0000256" key="10">
    <source>
        <dbReference type="PROSITE-ProRule" id="PRU00339"/>
    </source>
</evidence>
<keyword evidence="2" id="KW-0132">Cell division</keyword>
<evidence type="ECO:0000256" key="9">
    <source>
        <dbReference type="ARBA" id="ARBA00038210"/>
    </source>
</evidence>
<organism evidence="13 14">
    <name type="scientific">Acanthamoeba castellanii (strain ATCC 30010 / Neff)</name>
    <dbReference type="NCBI Taxonomy" id="1257118"/>
    <lineage>
        <taxon>Eukaryota</taxon>
        <taxon>Amoebozoa</taxon>
        <taxon>Discosea</taxon>
        <taxon>Longamoebia</taxon>
        <taxon>Centramoebida</taxon>
        <taxon>Acanthamoebidae</taxon>
        <taxon>Acanthamoeba</taxon>
    </lineage>
</organism>
<dbReference type="AlphaFoldDB" id="L8GCP5"/>
<dbReference type="PROSITE" id="PS50005">
    <property type="entry name" value="TPR"/>
    <property type="match status" value="4"/>
</dbReference>